<keyword evidence="10" id="KW-0411">Iron-sulfur</keyword>
<dbReference type="Gene3D" id="3.40.470.10">
    <property type="entry name" value="Uracil-DNA glycosylase-like domain"/>
    <property type="match status" value="1"/>
</dbReference>
<accession>A0ABS5RSE9</accession>
<keyword evidence="8" id="KW-0378">Hydrolase</keyword>
<proteinExistence type="inferred from homology"/>
<evidence type="ECO:0000256" key="1">
    <source>
        <dbReference type="ARBA" id="ARBA00001400"/>
    </source>
</evidence>
<keyword evidence="6" id="KW-0479">Metal-binding</keyword>
<evidence type="ECO:0000256" key="8">
    <source>
        <dbReference type="ARBA" id="ARBA00022801"/>
    </source>
</evidence>
<feature type="domain" description="Uracil-DNA glycosylase-like" evidence="13">
    <location>
        <begin position="120"/>
        <end position="271"/>
    </location>
</feature>
<organism evidence="14 15">
    <name type="scientific">Tianweitania aestuarii</name>
    <dbReference type="NCBI Taxonomy" id="2814886"/>
    <lineage>
        <taxon>Bacteria</taxon>
        <taxon>Pseudomonadati</taxon>
        <taxon>Pseudomonadota</taxon>
        <taxon>Alphaproteobacteria</taxon>
        <taxon>Hyphomicrobiales</taxon>
        <taxon>Phyllobacteriaceae</taxon>
        <taxon>Tianweitania</taxon>
    </lineage>
</organism>
<dbReference type="InterPro" id="IPR005273">
    <property type="entry name" value="Ura-DNA_glyco_family4"/>
</dbReference>
<reference evidence="14 15" key="1">
    <citation type="submission" date="2021-03" db="EMBL/GenBank/DDBJ databases">
        <title>Tianweitania aestuarii sp. nov., isolated from a tidal flat.</title>
        <authorList>
            <person name="Park S."/>
            <person name="Yoon J.-H."/>
        </authorList>
    </citation>
    <scope>NUCLEOTIDE SEQUENCE [LARGE SCALE GENOMIC DNA]</scope>
    <source>
        <strain evidence="14 15">BSSL-BM11</strain>
    </source>
</reference>
<evidence type="ECO:0000256" key="12">
    <source>
        <dbReference type="SAM" id="MobiDB-lite"/>
    </source>
</evidence>
<protein>
    <recommendedName>
        <fullName evidence="4">Type-4 uracil-DNA glycosylase</fullName>
        <ecNumber evidence="3">3.2.2.27</ecNumber>
    </recommendedName>
</protein>
<keyword evidence="7" id="KW-0227">DNA damage</keyword>
<evidence type="ECO:0000256" key="7">
    <source>
        <dbReference type="ARBA" id="ARBA00022763"/>
    </source>
</evidence>
<evidence type="ECO:0000256" key="9">
    <source>
        <dbReference type="ARBA" id="ARBA00023004"/>
    </source>
</evidence>
<dbReference type="SMART" id="SM00987">
    <property type="entry name" value="UreE_C"/>
    <property type="match status" value="1"/>
</dbReference>
<dbReference type="PANTHER" id="PTHR33693">
    <property type="entry name" value="TYPE-5 URACIL-DNA GLYCOSYLASE"/>
    <property type="match status" value="1"/>
</dbReference>
<evidence type="ECO:0000256" key="3">
    <source>
        <dbReference type="ARBA" id="ARBA00012030"/>
    </source>
</evidence>
<comment type="caution">
    <text evidence="14">The sequence shown here is derived from an EMBL/GenBank/DDBJ whole genome shotgun (WGS) entry which is preliminary data.</text>
</comment>
<dbReference type="NCBIfam" id="TIGR00758">
    <property type="entry name" value="UDG_fam4"/>
    <property type="match status" value="1"/>
</dbReference>
<dbReference type="Proteomes" id="UP001297272">
    <property type="component" value="Unassembled WGS sequence"/>
</dbReference>
<dbReference type="SUPFAM" id="SSF52141">
    <property type="entry name" value="Uracil-DNA glycosylase-like"/>
    <property type="match status" value="1"/>
</dbReference>
<comment type="catalytic activity">
    <reaction evidence="1">
        <text>Hydrolyzes single-stranded DNA or mismatched double-stranded DNA and polynucleotides, releasing free uracil.</text>
        <dbReference type="EC" id="3.2.2.27"/>
    </reaction>
</comment>
<evidence type="ECO:0000259" key="13">
    <source>
        <dbReference type="SMART" id="SM00986"/>
    </source>
</evidence>
<name>A0ABS5RSE9_9HYPH</name>
<gene>
    <name evidence="14" type="ORF">JYU29_04335</name>
</gene>
<dbReference type="PANTHER" id="PTHR33693:SF1">
    <property type="entry name" value="TYPE-4 URACIL-DNA GLYCOSYLASE"/>
    <property type="match status" value="1"/>
</dbReference>
<dbReference type="EC" id="3.2.2.27" evidence="3"/>
<dbReference type="InterPro" id="IPR036895">
    <property type="entry name" value="Uracil-DNA_glycosylase-like_sf"/>
</dbReference>
<evidence type="ECO:0000256" key="6">
    <source>
        <dbReference type="ARBA" id="ARBA00022723"/>
    </source>
</evidence>
<evidence type="ECO:0000313" key="14">
    <source>
        <dbReference type="EMBL" id="MBS9719914.1"/>
    </source>
</evidence>
<keyword evidence="15" id="KW-1185">Reference proteome</keyword>
<dbReference type="EMBL" id="JAFMNX010000001">
    <property type="protein sequence ID" value="MBS9719914.1"/>
    <property type="molecule type" value="Genomic_DNA"/>
</dbReference>
<evidence type="ECO:0000256" key="4">
    <source>
        <dbReference type="ARBA" id="ARBA00019403"/>
    </source>
</evidence>
<dbReference type="SMART" id="SM00986">
    <property type="entry name" value="UDG"/>
    <property type="match status" value="1"/>
</dbReference>
<evidence type="ECO:0000256" key="2">
    <source>
        <dbReference type="ARBA" id="ARBA00006521"/>
    </source>
</evidence>
<dbReference type="CDD" id="cd10030">
    <property type="entry name" value="UDG-F4_TTUDGA_SPO1dp_like"/>
    <property type="match status" value="1"/>
</dbReference>
<dbReference type="RefSeq" id="WP_213983502.1">
    <property type="nucleotide sequence ID" value="NZ_JAFMNX010000001.1"/>
</dbReference>
<keyword evidence="9" id="KW-0408">Iron</keyword>
<dbReference type="Pfam" id="PF03167">
    <property type="entry name" value="UDG"/>
    <property type="match status" value="1"/>
</dbReference>
<feature type="region of interest" description="Disordered" evidence="12">
    <location>
        <begin position="36"/>
        <end position="57"/>
    </location>
</feature>
<comment type="similarity">
    <text evidence="2">Belongs to the uracil-DNA glycosylase (UDG) superfamily. Type 4 (UDGa) family.</text>
</comment>
<keyword evidence="5" id="KW-0004">4Fe-4S</keyword>
<sequence length="280" mass="30729">MPDRIEADIEALLRFYADAGYSDALDDEPHDRFAESAKRVMPRQSAAEPSTQQARPVVQTQPVAPPAIFAPAGQPTIPAEAQAARARELAQAASTLDELRGVLDGFDGCNLKFTAKQTVFSDGNPQAPIMFIGEAPGRDEDMEGLPFLGRAGQLLDRMLAAIGLDRDQAYLATFIPWRPPGNRDPSQLEIEICRPFIERQIELVAPKILVTLGNCSARTILHTKANLMRTRGTWTVHPTAGGVEIPGMPTLNPERLLQTPAHKKLAWRDLLEIKARLKEA</sequence>
<evidence type="ECO:0000256" key="5">
    <source>
        <dbReference type="ARBA" id="ARBA00022485"/>
    </source>
</evidence>
<evidence type="ECO:0000313" key="15">
    <source>
        <dbReference type="Proteomes" id="UP001297272"/>
    </source>
</evidence>
<dbReference type="InterPro" id="IPR051536">
    <property type="entry name" value="UDG_Type-4/5"/>
</dbReference>
<evidence type="ECO:0000256" key="10">
    <source>
        <dbReference type="ARBA" id="ARBA00023014"/>
    </source>
</evidence>
<keyword evidence="11" id="KW-0234">DNA repair</keyword>
<evidence type="ECO:0000256" key="11">
    <source>
        <dbReference type="ARBA" id="ARBA00023204"/>
    </source>
</evidence>
<dbReference type="InterPro" id="IPR005122">
    <property type="entry name" value="Uracil-DNA_glycosylase-like"/>
</dbReference>